<gene>
    <name evidence="10" type="ORF">HYH02_010131</name>
</gene>
<evidence type="ECO:0000313" key="10">
    <source>
        <dbReference type="EMBL" id="KAG2440547.1"/>
    </source>
</evidence>
<organism evidence="10 11">
    <name type="scientific">Chlamydomonas schloesseri</name>
    <dbReference type="NCBI Taxonomy" id="2026947"/>
    <lineage>
        <taxon>Eukaryota</taxon>
        <taxon>Viridiplantae</taxon>
        <taxon>Chlorophyta</taxon>
        <taxon>core chlorophytes</taxon>
        <taxon>Chlorophyceae</taxon>
        <taxon>CS clade</taxon>
        <taxon>Chlamydomonadales</taxon>
        <taxon>Chlamydomonadaceae</taxon>
        <taxon>Chlamydomonas</taxon>
    </lineage>
</organism>
<dbReference type="InterPro" id="IPR001190">
    <property type="entry name" value="SRCR"/>
</dbReference>
<protein>
    <recommendedName>
        <fullName evidence="9">SRCR domain-containing protein</fullName>
    </recommendedName>
</protein>
<feature type="domain" description="SRCR" evidence="9">
    <location>
        <begin position="47"/>
        <end position="143"/>
    </location>
</feature>
<dbReference type="OrthoDB" id="549235at2759"/>
<accession>A0A835W4R4</accession>
<keyword evidence="11" id="KW-1185">Reference proteome</keyword>
<dbReference type="SUPFAM" id="SSF56487">
    <property type="entry name" value="SRCR-like"/>
    <property type="match status" value="1"/>
</dbReference>
<sequence length="292" mass="30564">MRSSQVTRHALLLSALLALTTRLCLGQATTGATQGSAAKPALEKYSLRLMDGKTPNEGRLEMWDGDMWGTVCDDGFGVEEATVACRELGYARGEAVVAWGGGKGPIMMDDVVCYPDTHKRLHECLKTADQNCFHTEDVGLRCFEAEAAPAAVSSPPPPPASPPPPPPPSPSAVQQQEVVQQPKQEQTPVVVVGAAVEEAPVTTSTTTIAKDVMMGGLDRAAGSDLPLSGGPRHPQGGLHGPAVIGVAVAVGVAAVALAALVVVMVVSTMRRRAAQTKNEKELLEQELAEHKV</sequence>
<feature type="compositionally biased region" description="Low complexity" evidence="6">
    <location>
        <begin position="171"/>
        <end position="186"/>
    </location>
</feature>
<dbReference type="SMART" id="SM00202">
    <property type="entry name" value="SR"/>
    <property type="match status" value="1"/>
</dbReference>
<dbReference type="GO" id="GO:0016020">
    <property type="term" value="C:membrane"/>
    <property type="evidence" value="ECO:0007669"/>
    <property type="project" value="InterPro"/>
</dbReference>
<dbReference type="PANTHER" id="PTHR48071:SF28">
    <property type="entry name" value="SRCR DOMAIN-CONTAINING PROTEIN"/>
    <property type="match status" value="1"/>
</dbReference>
<keyword evidence="1 8" id="KW-0732">Signal</keyword>
<comment type="caution">
    <text evidence="10">The sequence shown here is derived from an EMBL/GenBank/DDBJ whole genome shotgun (WGS) entry which is preliminary data.</text>
</comment>
<evidence type="ECO:0000256" key="5">
    <source>
        <dbReference type="ARBA" id="ARBA00023180"/>
    </source>
</evidence>
<dbReference type="Proteomes" id="UP000613740">
    <property type="component" value="Unassembled WGS sequence"/>
</dbReference>
<evidence type="ECO:0000256" key="8">
    <source>
        <dbReference type="SAM" id="SignalP"/>
    </source>
</evidence>
<dbReference type="Gene3D" id="3.10.250.10">
    <property type="entry name" value="SRCR-like domain"/>
    <property type="match status" value="1"/>
</dbReference>
<keyword evidence="5" id="KW-0325">Glycoprotein</keyword>
<keyword evidence="2" id="KW-0677">Repeat</keyword>
<dbReference type="Pfam" id="PF00530">
    <property type="entry name" value="SRCR"/>
    <property type="match status" value="1"/>
</dbReference>
<evidence type="ECO:0000259" key="9">
    <source>
        <dbReference type="PROSITE" id="PS50287"/>
    </source>
</evidence>
<dbReference type="PROSITE" id="PS00420">
    <property type="entry name" value="SRCR_1"/>
    <property type="match status" value="1"/>
</dbReference>
<dbReference type="PANTHER" id="PTHR48071">
    <property type="entry name" value="SRCR DOMAIN-CONTAINING PROTEIN"/>
    <property type="match status" value="1"/>
</dbReference>
<keyword evidence="7" id="KW-0812">Transmembrane</keyword>
<feature type="chain" id="PRO_5032603484" description="SRCR domain-containing protein" evidence="8">
    <location>
        <begin position="27"/>
        <end position="292"/>
    </location>
</feature>
<keyword evidence="7" id="KW-0472">Membrane</keyword>
<dbReference type="PRINTS" id="PR00258">
    <property type="entry name" value="SPERACTRCPTR"/>
</dbReference>
<dbReference type="PROSITE" id="PS50287">
    <property type="entry name" value="SRCR_2"/>
    <property type="match status" value="1"/>
</dbReference>
<dbReference type="InterPro" id="IPR036772">
    <property type="entry name" value="SRCR-like_dom_sf"/>
</dbReference>
<name>A0A835W4R4_9CHLO</name>
<feature type="region of interest" description="Disordered" evidence="6">
    <location>
        <begin position="149"/>
        <end position="186"/>
    </location>
</feature>
<keyword evidence="4" id="KW-0675">Receptor</keyword>
<evidence type="ECO:0000256" key="6">
    <source>
        <dbReference type="SAM" id="MobiDB-lite"/>
    </source>
</evidence>
<evidence type="ECO:0000256" key="3">
    <source>
        <dbReference type="ARBA" id="ARBA00023157"/>
    </source>
</evidence>
<evidence type="ECO:0000256" key="1">
    <source>
        <dbReference type="ARBA" id="ARBA00022729"/>
    </source>
</evidence>
<evidence type="ECO:0000256" key="7">
    <source>
        <dbReference type="SAM" id="Phobius"/>
    </source>
</evidence>
<dbReference type="FunFam" id="3.10.250.10:FF:000007">
    <property type="entry name" value="Soluble scavenger receptor cysteine-rich domain-containing protein SSC5D"/>
    <property type="match status" value="1"/>
</dbReference>
<dbReference type="AlphaFoldDB" id="A0A835W4R4"/>
<evidence type="ECO:0000256" key="4">
    <source>
        <dbReference type="ARBA" id="ARBA00023170"/>
    </source>
</evidence>
<feature type="signal peptide" evidence="8">
    <location>
        <begin position="1"/>
        <end position="26"/>
    </location>
</feature>
<reference evidence="10" key="1">
    <citation type="journal article" date="2020" name="bioRxiv">
        <title>Comparative genomics of Chlamydomonas.</title>
        <authorList>
            <person name="Craig R.J."/>
            <person name="Hasan A.R."/>
            <person name="Ness R.W."/>
            <person name="Keightley P.D."/>
        </authorList>
    </citation>
    <scope>NUCLEOTIDE SEQUENCE</scope>
    <source>
        <strain evidence="10">CCAP 11/173</strain>
    </source>
</reference>
<keyword evidence="7" id="KW-1133">Transmembrane helix</keyword>
<keyword evidence="3" id="KW-1015">Disulfide bond</keyword>
<evidence type="ECO:0000313" key="11">
    <source>
        <dbReference type="Proteomes" id="UP000613740"/>
    </source>
</evidence>
<evidence type="ECO:0000256" key="2">
    <source>
        <dbReference type="ARBA" id="ARBA00022737"/>
    </source>
</evidence>
<dbReference type="EMBL" id="JAEHOD010000037">
    <property type="protein sequence ID" value="KAG2440547.1"/>
    <property type="molecule type" value="Genomic_DNA"/>
</dbReference>
<proteinExistence type="predicted"/>
<feature type="compositionally biased region" description="Pro residues" evidence="6">
    <location>
        <begin position="154"/>
        <end position="170"/>
    </location>
</feature>
<feature type="transmembrane region" description="Helical" evidence="7">
    <location>
        <begin position="242"/>
        <end position="266"/>
    </location>
</feature>